<comment type="similarity">
    <text evidence="1">Belongs to the NifU family.</text>
</comment>
<dbReference type="SUPFAM" id="SSF82649">
    <property type="entry name" value="SufE/NifU"/>
    <property type="match status" value="1"/>
</dbReference>
<dbReference type="AlphaFoldDB" id="A0A1M5NMW6"/>
<evidence type="ECO:0000256" key="1">
    <source>
        <dbReference type="ARBA" id="ARBA00006420"/>
    </source>
</evidence>
<organism evidence="3 4">
    <name type="scientific">Anaerosphaera aminiphila DSM 21120</name>
    <dbReference type="NCBI Taxonomy" id="1120995"/>
    <lineage>
        <taxon>Bacteria</taxon>
        <taxon>Bacillati</taxon>
        <taxon>Bacillota</taxon>
        <taxon>Tissierellia</taxon>
        <taxon>Tissierellales</taxon>
        <taxon>Peptoniphilaceae</taxon>
        <taxon>Anaerosphaera</taxon>
    </lineage>
</organism>
<name>A0A1M5NMW6_9FIRM</name>
<dbReference type="PANTHER" id="PTHR10093">
    <property type="entry name" value="IRON-SULFUR CLUSTER ASSEMBLY ENZYME NIFU HOMOLOG"/>
    <property type="match status" value="1"/>
</dbReference>
<dbReference type="OrthoDB" id="9804157at2"/>
<sequence>MNLNEIYTELILEQSRNKRNRRELENPTHVELGHNPSCGDEITLQLRIVGDIIEDISYTGKGCAISQASTSIMIDTVKGLSKSDALSLCNKFISMVKNEISDEKELEELGDAVVFESIKNLPARVKCAVLPWYTLKDIIENDKVKGSFIP</sequence>
<reference evidence="3 4" key="1">
    <citation type="submission" date="2016-11" db="EMBL/GenBank/DDBJ databases">
        <authorList>
            <person name="Jaros S."/>
            <person name="Januszkiewicz K."/>
            <person name="Wedrychowicz H."/>
        </authorList>
    </citation>
    <scope>NUCLEOTIDE SEQUENCE [LARGE SCALE GENOMIC DNA]</scope>
    <source>
        <strain evidence="3 4">DSM 21120</strain>
    </source>
</reference>
<dbReference type="NCBIfam" id="TIGR01994">
    <property type="entry name" value="SUF_scaf_2"/>
    <property type="match status" value="1"/>
</dbReference>
<dbReference type="GO" id="GO:0005506">
    <property type="term" value="F:iron ion binding"/>
    <property type="evidence" value="ECO:0007669"/>
    <property type="project" value="InterPro"/>
</dbReference>
<dbReference type="Pfam" id="PF01592">
    <property type="entry name" value="NifU_N"/>
    <property type="match status" value="1"/>
</dbReference>
<dbReference type="STRING" id="1120995.SAMN02745245_00006"/>
<dbReference type="GO" id="GO:0016226">
    <property type="term" value="P:iron-sulfur cluster assembly"/>
    <property type="evidence" value="ECO:0007669"/>
    <property type="project" value="InterPro"/>
</dbReference>
<proteinExistence type="inferred from homology"/>
<protein>
    <submittedName>
        <fullName evidence="3">Nitrogen fixation protein NifU</fullName>
    </submittedName>
</protein>
<dbReference type="CDD" id="cd06664">
    <property type="entry name" value="IscU_like"/>
    <property type="match status" value="1"/>
</dbReference>
<evidence type="ECO:0000313" key="4">
    <source>
        <dbReference type="Proteomes" id="UP000184032"/>
    </source>
</evidence>
<dbReference type="InterPro" id="IPR002871">
    <property type="entry name" value="NIF_FeS_clus_asmbl_NifU_N"/>
</dbReference>
<accession>A0A1M5NMW6</accession>
<evidence type="ECO:0000259" key="2">
    <source>
        <dbReference type="Pfam" id="PF01592"/>
    </source>
</evidence>
<dbReference type="EMBL" id="FQXI01000001">
    <property type="protein sequence ID" value="SHG90862.1"/>
    <property type="molecule type" value="Genomic_DNA"/>
</dbReference>
<feature type="domain" description="NIF system FeS cluster assembly NifU N-terminal" evidence="2">
    <location>
        <begin position="7"/>
        <end position="127"/>
    </location>
</feature>
<keyword evidence="4" id="KW-1185">Reference proteome</keyword>
<dbReference type="Proteomes" id="UP000184032">
    <property type="component" value="Unassembled WGS sequence"/>
</dbReference>
<dbReference type="Gene3D" id="3.90.1010.10">
    <property type="match status" value="1"/>
</dbReference>
<dbReference type="RefSeq" id="WP_073182614.1">
    <property type="nucleotide sequence ID" value="NZ_FQXI01000001.1"/>
</dbReference>
<gene>
    <name evidence="3" type="ORF">SAMN02745245_00006</name>
</gene>
<dbReference type="FunFam" id="3.90.1010.10:FF:000002">
    <property type="entry name" value="Iron-sulfur cluster assembly scaffold protein NifU"/>
    <property type="match status" value="1"/>
</dbReference>
<evidence type="ECO:0000313" key="3">
    <source>
        <dbReference type="EMBL" id="SHG90862.1"/>
    </source>
</evidence>
<dbReference type="GO" id="GO:0051536">
    <property type="term" value="F:iron-sulfur cluster binding"/>
    <property type="evidence" value="ECO:0007669"/>
    <property type="project" value="InterPro"/>
</dbReference>